<evidence type="ECO:0000256" key="5">
    <source>
        <dbReference type="ARBA" id="ARBA00022816"/>
    </source>
</evidence>
<dbReference type="SUPFAM" id="SSF54928">
    <property type="entry name" value="RNA-binding domain, RBD"/>
    <property type="match status" value="1"/>
</dbReference>
<dbReference type="OrthoDB" id="1099063at2759"/>
<dbReference type="VEuPathDB" id="FungiDB:GWK60_K00099"/>
<dbReference type="InterPro" id="IPR034396">
    <property type="entry name" value="Yra2_RRM"/>
</dbReference>
<gene>
    <name evidence="12" type="ORF">AO440_003260</name>
</gene>
<comment type="similarity">
    <text evidence="2">Belongs to the YRA1 family.</text>
</comment>
<dbReference type="Gene3D" id="3.30.70.330">
    <property type="match status" value="1"/>
</dbReference>
<dbReference type="OMA" id="KQTAQEH"/>
<dbReference type="CDD" id="cd12295">
    <property type="entry name" value="RRM_YRA2"/>
    <property type="match status" value="1"/>
</dbReference>
<dbReference type="VEuPathDB" id="FungiDB:CAGL0K00253g"/>
<evidence type="ECO:0000313" key="13">
    <source>
        <dbReference type="Proteomes" id="UP000054886"/>
    </source>
</evidence>
<reference evidence="12 13" key="1">
    <citation type="submission" date="2015-10" db="EMBL/GenBank/DDBJ databases">
        <title>Draft genomes sequences of Candida glabrata isolates 1A, 1B, 2A, 2B, 3A and 3B.</title>
        <authorList>
            <person name="Haavelsrud O.E."/>
            <person name="Gaustad P."/>
        </authorList>
    </citation>
    <scope>NUCLEOTIDE SEQUENCE [LARGE SCALE GENOMIC DNA]</scope>
    <source>
        <strain evidence="12">910700640</strain>
    </source>
</reference>
<evidence type="ECO:0000256" key="8">
    <source>
        <dbReference type="ARBA" id="ARBA00023242"/>
    </source>
</evidence>
<sequence>MSQNTKHHRVTNYRRRDLRNTLESRLGLPVEKRRLVPQLFRLKITNIGLDVSDYTILDIIKEFGEPEYINFRDHKDSRSCISDFKDNEIATKLIEKYNNFEINGKSIQVTLLDQQKRKRDADQERRKLRHGPRGGYGSHYTKSQKPIEQRNKTVDELNAELDAYMKES</sequence>
<comment type="function">
    <text evidence="9">Involved in export of poly(A) mRNAs from the nucleus. Recruited to the coding sequences as well as poly-A sites of active genes.</text>
</comment>
<organism evidence="12 13">
    <name type="scientific">Candida glabrata</name>
    <name type="common">Yeast</name>
    <name type="synonym">Torulopsis glabrata</name>
    <dbReference type="NCBI Taxonomy" id="5478"/>
    <lineage>
        <taxon>Eukaryota</taxon>
        <taxon>Fungi</taxon>
        <taxon>Dikarya</taxon>
        <taxon>Ascomycota</taxon>
        <taxon>Saccharomycotina</taxon>
        <taxon>Saccharomycetes</taxon>
        <taxon>Saccharomycetales</taxon>
        <taxon>Saccharomycetaceae</taxon>
        <taxon>Nakaseomyces</taxon>
    </lineage>
</organism>
<keyword evidence="5" id="KW-0509">mRNA transport</keyword>
<feature type="region of interest" description="Disordered" evidence="11">
    <location>
        <begin position="113"/>
        <end position="152"/>
    </location>
</feature>
<proteinExistence type="inferred from homology"/>
<dbReference type="Proteomes" id="UP000054886">
    <property type="component" value="Unassembled WGS sequence"/>
</dbReference>
<keyword evidence="8" id="KW-0539">Nucleus</keyword>
<dbReference type="GO" id="GO:0003723">
    <property type="term" value="F:RNA binding"/>
    <property type="evidence" value="ECO:0007669"/>
    <property type="project" value="UniProtKB-UniRule"/>
</dbReference>
<keyword evidence="7" id="KW-0238">DNA-binding</keyword>
<dbReference type="AlphaFoldDB" id="A0A0W0CAS4"/>
<dbReference type="VEuPathDB" id="FungiDB:B1J91_K00253g"/>
<evidence type="ECO:0000256" key="9">
    <source>
        <dbReference type="ARBA" id="ARBA00025172"/>
    </source>
</evidence>
<evidence type="ECO:0000256" key="6">
    <source>
        <dbReference type="ARBA" id="ARBA00022884"/>
    </source>
</evidence>
<dbReference type="EMBL" id="LLZZ01000172">
    <property type="protein sequence ID" value="KTA96507.1"/>
    <property type="molecule type" value="Genomic_DNA"/>
</dbReference>
<keyword evidence="6 10" id="KW-0694">RNA-binding</keyword>
<evidence type="ECO:0000256" key="11">
    <source>
        <dbReference type="SAM" id="MobiDB-lite"/>
    </source>
</evidence>
<dbReference type="Pfam" id="PF00076">
    <property type="entry name" value="RRM_1"/>
    <property type="match status" value="1"/>
</dbReference>
<dbReference type="GO" id="GO:0005634">
    <property type="term" value="C:nucleus"/>
    <property type="evidence" value="ECO:0007669"/>
    <property type="project" value="UniProtKB-SubCell"/>
</dbReference>
<dbReference type="PROSITE" id="PS50102">
    <property type="entry name" value="RRM"/>
    <property type="match status" value="1"/>
</dbReference>
<keyword evidence="4" id="KW-0813">Transport</keyword>
<evidence type="ECO:0000256" key="2">
    <source>
        <dbReference type="ARBA" id="ARBA00010191"/>
    </source>
</evidence>
<evidence type="ECO:0000256" key="1">
    <source>
        <dbReference type="ARBA" id="ARBA00004123"/>
    </source>
</evidence>
<comment type="caution">
    <text evidence="12">The sequence shown here is derived from an EMBL/GenBank/DDBJ whole genome shotgun (WGS) entry which is preliminary data.</text>
</comment>
<dbReference type="InterPro" id="IPR035979">
    <property type="entry name" value="RBD_domain_sf"/>
</dbReference>
<evidence type="ECO:0000256" key="3">
    <source>
        <dbReference type="ARBA" id="ARBA00020072"/>
    </source>
</evidence>
<dbReference type="GO" id="GO:0003677">
    <property type="term" value="F:DNA binding"/>
    <property type="evidence" value="ECO:0007669"/>
    <property type="project" value="UniProtKB-KW"/>
</dbReference>
<evidence type="ECO:0000256" key="4">
    <source>
        <dbReference type="ARBA" id="ARBA00022448"/>
    </source>
</evidence>
<dbReference type="VEuPathDB" id="FungiDB:GVI51_K00099"/>
<dbReference type="PhylomeDB" id="A0A0W0CAS4"/>
<evidence type="ECO:0000313" key="12">
    <source>
        <dbReference type="EMBL" id="KTA96507.1"/>
    </source>
</evidence>
<name>A0A0W0CAS4_CANGB</name>
<evidence type="ECO:0000256" key="10">
    <source>
        <dbReference type="PROSITE-ProRule" id="PRU00176"/>
    </source>
</evidence>
<comment type="subcellular location">
    <subcellularLocation>
        <location evidence="1">Nucleus</location>
    </subcellularLocation>
</comment>
<dbReference type="GO" id="GO:0016973">
    <property type="term" value="P:poly(A)+ mRNA export from nucleus"/>
    <property type="evidence" value="ECO:0007669"/>
    <property type="project" value="EnsemblFungi"/>
</dbReference>
<dbReference type="InterPro" id="IPR000504">
    <property type="entry name" value="RRM_dom"/>
</dbReference>
<accession>A0A0W0CAS4</accession>
<dbReference type="SMART" id="SM00360">
    <property type="entry name" value="RRM"/>
    <property type="match status" value="1"/>
</dbReference>
<dbReference type="InterPro" id="IPR012677">
    <property type="entry name" value="Nucleotide-bd_a/b_plait_sf"/>
</dbReference>
<dbReference type="SMR" id="A0A0W0CAS4"/>
<protein>
    <recommendedName>
        <fullName evidence="3">RNA annealing protein YRA2</fullName>
    </recommendedName>
</protein>
<evidence type="ECO:0000256" key="7">
    <source>
        <dbReference type="ARBA" id="ARBA00023125"/>
    </source>
</evidence>